<gene>
    <name evidence="2" type="ORF">rCG_30910</name>
</gene>
<organism evidence="2 3">
    <name type="scientific">Rattus norvegicus</name>
    <name type="common">Rat</name>
    <dbReference type="NCBI Taxonomy" id="10116"/>
    <lineage>
        <taxon>Eukaryota</taxon>
        <taxon>Metazoa</taxon>
        <taxon>Chordata</taxon>
        <taxon>Craniata</taxon>
        <taxon>Vertebrata</taxon>
        <taxon>Euteleostomi</taxon>
        <taxon>Mammalia</taxon>
        <taxon>Eutheria</taxon>
        <taxon>Euarchontoglires</taxon>
        <taxon>Glires</taxon>
        <taxon>Rodentia</taxon>
        <taxon>Myomorpha</taxon>
        <taxon>Muroidea</taxon>
        <taxon>Muridae</taxon>
        <taxon>Murinae</taxon>
        <taxon>Rattus</taxon>
    </lineage>
</organism>
<dbReference type="Proteomes" id="UP000234681">
    <property type="component" value="Chromosome 5"/>
</dbReference>
<dbReference type="EMBL" id="CH473968">
    <property type="protein sequence ID" value="EDL80520.1"/>
    <property type="molecule type" value="Genomic_DNA"/>
</dbReference>
<evidence type="ECO:0000256" key="1">
    <source>
        <dbReference type="SAM" id="Phobius"/>
    </source>
</evidence>
<dbReference type="AlphaFoldDB" id="A6ISG9"/>
<evidence type="ECO:0000313" key="3">
    <source>
        <dbReference type="Proteomes" id="UP000234681"/>
    </source>
</evidence>
<proteinExistence type="predicted"/>
<name>A6ISG9_RAT</name>
<protein>
    <submittedName>
        <fullName evidence="2">RCG30910</fullName>
    </submittedName>
</protein>
<feature type="transmembrane region" description="Helical" evidence="1">
    <location>
        <begin position="6"/>
        <end position="23"/>
    </location>
</feature>
<accession>A6ISG9</accession>
<reference evidence="3" key="1">
    <citation type="submission" date="2005-09" db="EMBL/GenBank/DDBJ databases">
        <authorList>
            <person name="Mural R.J."/>
            <person name="Li P.W."/>
            <person name="Adams M.D."/>
            <person name="Amanatides P.G."/>
            <person name="Baden-Tillson H."/>
            <person name="Barnstead M."/>
            <person name="Chin S.H."/>
            <person name="Dew I."/>
            <person name="Evans C.A."/>
            <person name="Ferriera S."/>
            <person name="Flanigan M."/>
            <person name="Fosler C."/>
            <person name="Glodek A."/>
            <person name="Gu Z."/>
            <person name="Holt R.A."/>
            <person name="Jennings D."/>
            <person name="Kraft C.L."/>
            <person name="Lu F."/>
            <person name="Nguyen T."/>
            <person name="Nusskern D.R."/>
            <person name="Pfannkoch C.M."/>
            <person name="Sitter C."/>
            <person name="Sutton G.G."/>
            <person name="Venter J.C."/>
            <person name="Wang Z."/>
            <person name="Woodage T."/>
            <person name="Zheng X.H."/>
            <person name="Zhong F."/>
        </authorList>
    </citation>
    <scope>NUCLEOTIDE SEQUENCE [LARGE SCALE GENOMIC DNA]</scope>
    <source>
        <strain>BN</strain>
        <strain evidence="3">Sprague-Dawley</strain>
    </source>
</reference>
<evidence type="ECO:0000313" key="2">
    <source>
        <dbReference type="EMBL" id="EDL80520.1"/>
    </source>
</evidence>
<keyword evidence="1" id="KW-1133">Transmembrane helix</keyword>
<keyword evidence="1" id="KW-0472">Membrane</keyword>
<sequence length="45" mass="5192">MNSESYEIPCFIFLYLWCMPVLIHTREGRSLHTCPGAHTCAFSTK</sequence>
<keyword evidence="1" id="KW-0812">Transmembrane</keyword>